<gene>
    <name evidence="2" type="ORF">GSONMT00021289001</name>
</gene>
<evidence type="ECO:0000256" key="1">
    <source>
        <dbReference type="SAM" id="MobiDB-lite"/>
    </source>
</evidence>
<feature type="compositionally biased region" description="Acidic residues" evidence="1">
    <location>
        <begin position="36"/>
        <end position="46"/>
    </location>
</feature>
<reference evidence="2" key="2">
    <citation type="submission" date="2014-03" db="EMBL/GenBank/DDBJ databases">
        <authorList>
            <person name="Genoscope - CEA"/>
        </authorList>
    </citation>
    <scope>NUCLEOTIDE SEQUENCE</scope>
</reference>
<evidence type="ECO:0000313" key="2">
    <source>
        <dbReference type="EMBL" id="CDQ96702.1"/>
    </source>
</evidence>
<dbReference type="EMBL" id="FR926860">
    <property type="protein sequence ID" value="CDQ96702.1"/>
    <property type="molecule type" value="Genomic_DNA"/>
</dbReference>
<dbReference type="STRING" id="8022.A0A060YYN9"/>
<dbReference type="Proteomes" id="UP000193380">
    <property type="component" value="Unassembled WGS sequence"/>
</dbReference>
<protein>
    <submittedName>
        <fullName evidence="2">Uncharacterized protein</fullName>
    </submittedName>
</protein>
<feature type="region of interest" description="Disordered" evidence="1">
    <location>
        <begin position="1"/>
        <end position="107"/>
    </location>
</feature>
<proteinExistence type="predicted"/>
<dbReference type="AlphaFoldDB" id="A0A060YYN9"/>
<reference evidence="2" key="1">
    <citation type="journal article" date="2014" name="Nat. Commun.">
        <title>The rainbow trout genome provides novel insights into evolution after whole-genome duplication in vertebrates.</title>
        <authorList>
            <person name="Berthelot C."/>
            <person name="Brunet F."/>
            <person name="Chalopin D."/>
            <person name="Juanchich A."/>
            <person name="Bernard M."/>
            <person name="Noel B."/>
            <person name="Bento P."/>
            <person name="Da Silva C."/>
            <person name="Labadie K."/>
            <person name="Alberti A."/>
            <person name="Aury J.M."/>
            <person name="Louis A."/>
            <person name="Dehais P."/>
            <person name="Bardou P."/>
            <person name="Montfort J."/>
            <person name="Klopp C."/>
            <person name="Cabau C."/>
            <person name="Gaspin C."/>
            <person name="Thorgaard G.H."/>
            <person name="Boussaha M."/>
            <person name="Quillet E."/>
            <person name="Guyomard R."/>
            <person name="Galiana D."/>
            <person name="Bobe J."/>
            <person name="Volff J.N."/>
            <person name="Genet C."/>
            <person name="Wincker P."/>
            <person name="Jaillon O."/>
            <person name="Roest Crollius H."/>
            <person name="Guiguen Y."/>
        </authorList>
    </citation>
    <scope>NUCLEOTIDE SEQUENCE [LARGE SCALE GENOMIC DNA]</scope>
</reference>
<sequence length="107" mass="12273">MSYPIRSLDEIHQNRHHSCSPSRYHDSHGEHRSGDSDYEYSEDSEVLEMHRSIRGGSAECLHTNSDLQPSLDRVRSASTTCLRPDTNLHSPDKDRYTHTSIHSPDKD</sequence>
<accession>A0A060YYN9</accession>
<organism evidence="2 3">
    <name type="scientific">Oncorhynchus mykiss</name>
    <name type="common">Rainbow trout</name>
    <name type="synonym">Salmo gairdneri</name>
    <dbReference type="NCBI Taxonomy" id="8022"/>
    <lineage>
        <taxon>Eukaryota</taxon>
        <taxon>Metazoa</taxon>
        <taxon>Chordata</taxon>
        <taxon>Craniata</taxon>
        <taxon>Vertebrata</taxon>
        <taxon>Euteleostomi</taxon>
        <taxon>Actinopterygii</taxon>
        <taxon>Neopterygii</taxon>
        <taxon>Teleostei</taxon>
        <taxon>Protacanthopterygii</taxon>
        <taxon>Salmoniformes</taxon>
        <taxon>Salmonidae</taxon>
        <taxon>Salmoninae</taxon>
        <taxon>Oncorhynchus</taxon>
    </lineage>
</organism>
<feature type="compositionally biased region" description="Basic and acidic residues" evidence="1">
    <location>
        <begin position="23"/>
        <end position="35"/>
    </location>
</feature>
<dbReference type="PaxDb" id="8022-A0A060YYN9"/>
<evidence type="ECO:0000313" key="3">
    <source>
        <dbReference type="Proteomes" id="UP000193380"/>
    </source>
</evidence>
<name>A0A060YYN9_ONCMY</name>
<feature type="compositionally biased region" description="Basic and acidic residues" evidence="1">
    <location>
        <begin position="90"/>
        <end position="107"/>
    </location>
</feature>
<feature type="non-terminal residue" evidence="2">
    <location>
        <position position="107"/>
    </location>
</feature>